<organism evidence="3 4">
    <name type="scientific">Datura stramonium</name>
    <name type="common">Jimsonweed</name>
    <name type="synonym">Common thornapple</name>
    <dbReference type="NCBI Taxonomy" id="4076"/>
    <lineage>
        <taxon>Eukaryota</taxon>
        <taxon>Viridiplantae</taxon>
        <taxon>Streptophyta</taxon>
        <taxon>Embryophyta</taxon>
        <taxon>Tracheophyta</taxon>
        <taxon>Spermatophyta</taxon>
        <taxon>Magnoliopsida</taxon>
        <taxon>eudicotyledons</taxon>
        <taxon>Gunneridae</taxon>
        <taxon>Pentapetalae</taxon>
        <taxon>asterids</taxon>
        <taxon>lamiids</taxon>
        <taxon>Solanales</taxon>
        <taxon>Solanaceae</taxon>
        <taxon>Solanoideae</taxon>
        <taxon>Datureae</taxon>
        <taxon>Datura</taxon>
    </lineage>
</organism>
<evidence type="ECO:0000259" key="2">
    <source>
        <dbReference type="Pfam" id="PF16312"/>
    </source>
</evidence>
<dbReference type="PANTHER" id="PTHR21736:SF37">
    <property type="entry name" value="PROTEIN OBERON 2"/>
    <property type="match status" value="1"/>
</dbReference>
<name>A0ABS8S7F4_DATST</name>
<evidence type="ECO:0000313" key="4">
    <source>
        <dbReference type="Proteomes" id="UP000823775"/>
    </source>
</evidence>
<dbReference type="InterPro" id="IPR004082">
    <property type="entry name" value="OBERON"/>
</dbReference>
<dbReference type="EMBL" id="JACEIK010000302">
    <property type="protein sequence ID" value="MCD7454466.1"/>
    <property type="molecule type" value="Genomic_DNA"/>
</dbReference>
<feature type="coiled-coil region" evidence="1">
    <location>
        <begin position="120"/>
        <end position="168"/>
    </location>
</feature>
<comment type="caution">
    <text evidence="3">The sequence shown here is derived from an EMBL/GenBank/DDBJ whole genome shotgun (WGS) entry which is preliminary data.</text>
</comment>
<reference evidence="3 4" key="1">
    <citation type="journal article" date="2021" name="BMC Genomics">
        <title>Datura genome reveals duplications of psychoactive alkaloid biosynthetic genes and high mutation rate following tissue culture.</title>
        <authorList>
            <person name="Rajewski A."/>
            <person name="Carter-House D."/>
            <person name="Stajich J."/>
            <person name="Litt A."/>
        </authorList>
    </citation>
    <scope>NUCLEOTIDE SEQUENCE [LARGE SCALE GENOMIC DNA]</scope>
    <source>
        <strain evidence="3">AR-01</strain>
    </source>
</reference>
<accession>A0ABS8S7F4</accession>
<evidence type="ECO:0000313" key="3">
    <source>
        <dbReference type="EMBL" id="MCD7454466.1"/>
    </source>
</evidence>
<dbReference type="Proteomes" id="UP000823775">
    <property type="component" value="Unassembled WGS sequence"/>
</dbReference>
<keyword evidence="1" id="KW-0175">Coiled coil</keyword>
<dbReference type="PANTHER" id="PTHR21736">
    <property type="entry name" value="VERNALIZATION-INSENSITIVE PROTEIN 3"/>
    <property type="match status" value="1"/>
</dbReference>
<evidence type="ECO:0000256" key="1">
    <source>
        <dbReference type="SAM" id="Coils"/>
    </source>
</evidence>
<keyword evidence="4" id="KW-1185">Reference proteome</keyword>
<feature type="domain" description="Oberon coiled-coil region" evidence="2">
    <location>
        <begin position="121"/>
        <end position="175"/>
    </location>
</feature>
<dbReference type="Pfam" id="PF16312">
    <property type="entry name" value="Oberon_cc"/>
    <property type="match status" value="1"/>
</dbReference>
<proteinExistence type="predicted"/>
<dbReference type="InterPro" id="IPR032535">
    <property type="entry name" value="Oberon_CC"/>
</dbReference>
<gene>
    <name evidence="3" type="ORF">HAX54_024905</name>
</gene>
<sequence>MGELEWATSVKNGANSAETLFRYHACSRTSELFGWVKMCSNTVPQVGMRKLFLESSTSSGEFSREVRMPKANLMWILQEVKTMTTVPGPYLLKAFAKIADVVQEAIRKMEAVAEEKMRMVKKARLSLEACDQELKDKAREVTALKMERQKKKQQIEELESIVRLKQAEADMFDQKGQ</sequence>
<protein>
    <recommendedName>
        <fullName evidence="2">Oberon coiled-coil region domain-containing protein</fullName>
    </recommendedName>
</protein>